<dbReference type="AlphaFoldDB" id="A0A8C0ZEC1"/>
<dbReference type="GO" id="GO:0008083">
    <property type="term" value="F:growth factor activity"/>
    <property type="evidence" value="ECO:0007669"/>
    <property type="project" value="InterPro"/>
</dbReference>
<accession>A0A8C0ZEC1</accession>
<dbReference type="GO" id="GO:0005136">
    <property type="term" value="F:interleukin-4 receptor binding"/>
    <property type="evidence" value="ECO:0007669"/>
    <property type="project" value="InterPro"/>
</dbReference>
<dbReference type="PANTHER" id="PTHR47401:SF1">
    <property type="entry name" value="INTERLEUKIN-4"/>
    <property type="match status" value="1"/>
</dbReference>
<dbReference type="PANTHER" id="PTHR47401">
    <property type="entry name" value="INTERLEUKIN-4"/>
    <property type="match status" value="1"/>
</dbReference>
<proteinExistence type="predicted"/>
<dbReference type="Gene3D" id="1.20.1250.10">
    <property type="match status" value="1"/>
</dbReference>
<evidence type="ECO:0000313" key="2">
    <source>
        <dbReference type="Proteomes" id="UP000694410"/>
    </source>
</evidence>
<dbReference type="PRINTS" id="PR00431">
    <property type="entry name" value="INTERLEUKIN4"/>
</dbReference>
<dbReference type="InterPro" id="IPR002354">
    <property type="entry name" value="IL-4"/>
</dbReference>
<protein>
    <recommendedName>
        <fullName evidence="3">Interleukin-4</fullName>
    </recommendedName>
</protein>
<dbReference type="Pfam" id="PF00727">
    <property type="entry name" value="IL4"/>
    <property type="match status" value="1"/>
</dbReference>
<dbReference type="GO" id="GO:0005576">
    <property type="term" value="C:extracellular region"/>
    <property type="evidence" value="ECO:0007669"/>
    <property type="project" value="InterPro"/>
</dbReference>
<dbReference type="GO" id="GO:0006955">
    <property type="term" value="P:immune response"/>
    <property type="evidence" value="ECO:0007669"/>
    <property type="project" value="InterPro"/>
</dbReference>
<sequence length="145" mass="16541">MLSQRKVMSTGLTLLLGPGRWTDVCLCVHIRMDPCCLEPDWSSPLYLVKVSCNKMSVRNIFADYKRDNNMEILCKAATIAREGQSCHRYLEGIYHNLHSSPCTKPCPVAANSTTSLKNFLKELHQVLQEEYKSQKSKDTPFVFKL</sequence>
<dbReference type="Ensembl" id="ENSCCET00000021846.1">
    <property type="protein sequence ID" value="ENSCCEP00000014045.1"/>
    <property type="gene ID" value="ENSCCEG00000013434.1"/>
</dbReference>
<name>A0A8C0ZEC1_CYACU</name>
<reference evidence="1" key="2">
    <citation type="submission" date="2025-09" db="UniProtKB">
        <authorList>
            <consortium name="Ensembl"/>
        </authorList>
    </citation>
    <scope>IDENTIFICATION</scope>
</reference>
<organism evidence="1 2">
    <name type="scientific">Cyanistes caeruleus</name>
    <name type="common">Eurasian blue tit</name>
    <name type="synonym">Parus caeruleus</name>
    <dbReference type="NCBI Taxonomy" id="156563"/>
    <lineage>
        <taxon>Eukaryota</taxon>
        <taxon>Metazoa</taxon>
        <taxon>Chordata</taxon>
        <taxon>Craniata</taxon>
        <taxon>Vertebrata</taxon>
        <taxon>Euteleostomi</taxon>
        <taxon>Archelosauria</taxon>
        <taxon>Archosauria</taxon>
        <taxon>Dinosauria</taxon>
        <taxon>Saurischia</taxon>
        <taxon>Theropoda</taxon>
        <taxon>Coelurosauria</taxon>
        <taxon>Aves</taxon>
        <taxon>Neognathae</taxon>
        <taxon>Neoaves</taxon>
        <taxon>Telluraves</taxon>
        <taxon>Australaves</taxon>
        <taxon>Passeriformes</taxon>
        <taxon>Paridae</taxon>
        <taxon>Cyanistes</taxon>
    </lineage>
</organism>
<keyword evidence="2" id="KW-1185">Reference proteome</keyword>
<dbReference type="Proteomes" id="UP000694410">
    <property type="component" value="Unplaced"/>
</dbReference>
<dbReference type="InterPro" id="IPR009079">
    <property type="entry name" value="4_helix_cytokine-like_core"/>
</dbReference>
<dbReference type="SUPFAM" id="SSF47266">
    <property type="entry name" value="4-helical cytokines"/>
    <property type="match status" value="1"/>
</dbReference>
<evidence type="ECO:0008006" key="3">
    <source>
        <dbReference type="Google" id="ProtNLM"/>
    </source>
</evidence>
<reference evidence="1" key="1">
    <citation type="submission" date="2025-08" db="UniProtKB">
        <authorList>
            <consortium name="Ensembl"/>
        </authorList>
    </citation>
    <scope>IDENTIFICATION</scope>
</reference>
<evidence type="ECO:0000313" key="1">
    <source>
        <dbReference type="Ensembl" id="ENSCCEP00000014045.1"/>
    </source>
</evidence>